<gene>
    <name evidence="1" type="ORF">PGLA1383_LOCUS546</name>
</gene>
<dbReference type="Proteomes" id="UP000654075">
    <property type="component" value="Unassembled WGS sequence"/>
</dbReference>
<proteinExistence type="predicted"/>
<protein>
    <submittedName>
        <fullName evidence="1">Uncharacterized protein</fullName>
    </submittedName>
</protein>
<dbReference type="AlphaFoldDB" id="A0A813D022"/>
<evidence type="ECO:0000313" key="2">
    <source>
        <dbReference type="Proteomes" id="UP000654075"/>
    </source>
</evidence>
<keyword evidence="2" id="KW-1185">Reference proteome</keyword>
<accession>A0A813D022</accession>
<feature type="non-terminal residue" evidence="1">
    <location>
        <position position="70"/>
    </location>
</feature>
<evidence type="ECO:0000313" key="1">
    <source>
        <dbReference type="EMBL" id="CAE8581524.1"/>
    </source>
</evidence>
<dbReference type="EMBL" id="CAJNNV010000123">
    <property type="protein sequence ID" value="CAE8581524.1"/>
    <property type="molecule type" value="Genomic_DNA"/>
</dbReference>
<name>A0A813D022_POLGL</name>
<organism evidence="1 2">
    <name type="scientific">Polarella glacialis</name>
    <name type="common">Dinoflagellate</name>
    <dbReference type="NCBI Taxonomy" id="89957"/>
    <lineage>
        <taxon>Eukaryota</taxon>
        <taxon>Sar</taxon>
        <taxon>Alveolata</taxon>
        <taxon>Dinophyceae</taxon>
        <taxon>Suessiales</taxon>
        <taxon>Suessiaceae</taxon>
        <taxon>Polarella</taxon>
    </lineage>
</organism>
<sequence>MKEAVDKALAVVDAATKTDSAEMKAQTKAELQDIKDSLGKITLSAADLDTSAASGEMDKMMASGSFVNGQ</sequence>
<comment type="caution">
    <text evidence="1">The sequence shown here is derived from an EMBL/GenBank/DDBJ whole genome shotgun (WGS) entry which is preliminary data.</text>
</comment>
<reference evidence="1" key="1">
    <citation type="submission" date="2021-02" db="EMBL/GenBank/DDBJ databases">
        <authorList>
            <person name="Dougan E. K."/>
            <person name="Rhodes N."/>
            <person name="Thang M."/>
            <person name="Chan C."/>
        </authorList>
    </citation>
    <scope>NUCLEOTIDE SEQUENCE</scope>
</reference>